<dbReference type="SUPFAM" id="SSF53098">
    <property type="entry name" value="Ribonuclease H-like"/>
    <property type="match status" value="1"/>
</dbReference>
<dbReference type="GO" id="GO:0003723">
    <property type="term" value="F:RNA binding"/>
    <property type="evidence" value="ECO:0007669"/>
    <property type="project" value="TreeGrafter"/>
</dbReference>
<dbReference type="Gene3D" id="3.30.420.10">
    <property type="entry name" value="Ribonuclease H-like superfamily/Ribonuclease H"/>
    <property type="match status" value="1"/>
</dbReference>
<dbReference type="GO" id="GO:0000175">
    <property type="term" value="F:3'-5'-RNA exonuclease activity"/>
    <property type="evidence" value="ECO:0007669"/>
    <property type="project" value="TreeGrafter"/>
</dbReference>
<evidence type="ECO:0000256" key="1">
    <source>
        <dbReference type="ARBA" id="ARBA00001968"/>
    </source>
</evidence>
<dbReference type="InterPro" id="IPR012337">
    <property type="entry name" value="RNaseH-like_sf"/>
</dbReference>
<name>A0AAN7IJI6_QUERU</name>
<gene>
    <name evidence="4" type="ORF">RGQ29_026610</name>
</gene>
<dbReference type="Pfam" id="PF04857">
    <property type="entry name" value="CAF1"/>
    <property type="match status" value="1"/>
</dbReference>
<comment type="similarity">
    <text evidence="2">Belongs to the CAF1 family.</text>
</comment>
<comment type="caution">
    <text evidence="4">The sequence shown here is derived from an EMBL/GenBank/DDBJ whole genome shotgun (WGS) entry which is preliminary data.</text>
</comment>
<dbReference type="PANTHER" id="PTHR15092:SF22">
    <property type="entry name" value="POLY(A)-SPECIFIC RIBONUCLEASE PNLDC1"/>
    <property type="match status" value="1"/>
</dbReference>
<dbReference type="EMBL" id="JAXUIC010000008">
    <property type="protein sequence ID" value="KAK4575721.1"/>
    <property type="molecule type" value="Genomic_DNA"/>
</dbReference>
<sequence length="542" mass="61145">MAYEDELSDTWCNLKEVRDIPINRMADVLFSERVKNTFSEWRDGLLRDRNGGSQLQLNSNDSKQQFQTVFFKMRPALSLAGFTSHQFRLIQMVINKHFKDLSFVRANGDDLCSQHLVVYTESKDDRGMLMKEVKDENCRVAEMKIQAAIGFRHVIDLLSAEKKLIVGHNCFLDIAHVYSKFVGPLPSAAEEFVSSVNKYFPHIVDTKILLNANHVLQQRMKKSSTSLSSAFALLCPQIAVSSKSTGLTFQQCVQVEVQVDDMRSSNWNSGAKHEAGYDAFMTGCIFVQACSYLGIDFKLHSPSENLAHNEKLCKHVNHLYLSWINGDIIDLSTGNKVAELFGTNYFKKKYLNILFENIVLIWGFPSKLKAREIRECVSKVFGPTSVTSVYHLDETAVFVQFSKPEFVSDFLLLKETLEKSDGPISVLHPLAKLLEGGNTHAGNYETYKEICSSPISKVLFANQAEAVGSKRKREAMEPKIAVESKEHSSFWEENAVNNSTKSSEKSKQGKVHNAKKDMLGGNYEIIDSLYAAEVNQIRTNNL</sequence>
<protein>
    <submittedName>
        <fullName evidence="4">Uncharacterized protein</fullName>
    </submittedName>
</protein>
<feature type="region of interest" description="Disordered" evidence="3">
    <location>
        <begin position="492"/>
        <end position="513"/>
    </location>
</feature>
<dbReference type="InterPro" id="IPR006941">
    <property type="entry name" value="RNase_CAF1"/>
</dbReference>
<evidence type="ECO:0000313" key="5">
    <source>
        <dbReference type="Proteomes" id="UP001324115"/>
    </source>
</evidence>
<comment type="cofactor">
    <cofactor evidence="1">
        <name>a divalent metal cation</name>
        <dbReference type="ChEBI" id="CHEBI:60240"/>
    </cofactor>
</comment>
<evidence type="ECO:0000256" key="2">
    <source>
        <dbReference type="ARBA" id="ARBA00008372"/>
    </source>
</evidence>
<evidence type="ECO:0000256" key="3">
    <source>
        <dbReference type="SAM" id="MobiDB-lite"/>
    </source>
</evidence>
<dbReference type="Proteomes" id="UP001324115">
    <property type="component" value="Unassembled WGS sequence"/>
</dbReference>
<dbReference type="InterPro" id="IPR036397">
    <property type="entry name" value="RNaseH_sf"/>
</dbReference>
<keyword evidence="5" id="KW-1185">Reference proteome</keyword>
<accession>A0AAN7IJI6</accession>
<proteinExistence type="inferred from homology"/>
<dbReference type="InterPro" id="IPR051181">
    <property type="entry name" value="CAF1_poly(A)_ribonucleases"/>
</dbReference>
<evidence type="ECO:0000313" key="4">
    <source>
        <dbReference type="EMBL" id="KAK4575721.1"/>
    </source>
</evidence>
<dbReference type="AlphaFoldDB" id="A0AAN7IJI6"/>
<organism evidence="4 5">
    <name type="scientific">Quercus rubra</name>
    <name type="common">Northern red oak</name>
    <name type="synonym">Quercus borealis</name>
    <dbReference type="NCBI Taxonomy" id="3512"/>
    <lineage>
        <taxon>Eukaryota</taxon>
        <taxon>Viridiplantae</taxon>
        <taxon>Streptophyta</taxon>
        <taxon>Embryophyta</taxon>
        <taxon>Tracheophyta</taxon>
        <taxon>Spermatophyta</taxon>
        <taxon>Magnoliopsida</taxon>
        <taxon>eudicotyledons</taxon>
        <taxon>Gunneridae</taxon>
        <taxon>Pentapetalae</taxon>
        <taxon>rosids</taxon>
        <taxon>fabids</taxon>
        <taxon>Fagales</taxon>
        <taxon>Fagaceae</taxon>
        <taxon>Quercus</taxon>
    </lineage>
</organism>
<dbReference type="PANTHER" id="PTHR15092">
    <property type="entry name" value="POLY A -SPECIFIC RIBONUCLEASE/TARGET OF EGR1, MEMBER 1"/>
    <property type="match status" value="1"/>
</dbReference>
<reference evidence="4 5" key="1">
    <citation type="journal article" date="2023" name="G3 (Bethesda)">
        <title>A haplotype-resolved chromosome-scale genome for Quercus rubra L. provides insights into the genetics of adaptive traits for red oak species.</title>
        <authorList>
            <person name="Kapoor B."/>
            <person name="Jenkins J."/>
            <person name="Schmutz J."/>
            <person name="Zhebentyayeva T."/>
            <person name="Kuelheim C."/>
            <person name="Coggeshall M."/>
            <person name="Heim C."/>
            <person name="Lasky J.R."/>
            <person name="Leites L."/>
            <person name="Islam-Faridi N."/>
            <person name="Romero-Severson J."/>
            <person name="DeLeo V.L."/>
            <person name="Lucas S.M."/>
            <person name="Lazic D."/>
            <person name="Gailing O."/>
            <person name="Carlson J."/>
            <person name="Staton M."/>
        </authorList>
    </citation>
    <scope>NUCLEOTIDE SEQUENCE [LARGE SCALE GENOMIC DNA]</scope>
    <source>
        <strain evidence="4">Pseudo-F2</strain>
    </source>
</reference>